<evidence type="ECO:0000313" key="1">
    <source>
        <dbReference type="EMBL" id="MBA8826322.1"/>
    </source>
</evidence>
<organism evidence="1 2">
    <name type="scientific">Halosaccharopolyspora lacisalsi</name>
    <dbReference type="NCBI Taxonomy" id="1000566"/>
    <lineage>
        <taxon>Bacteria</taxon>
        <taxon>Bacillati</taxon>
        <taxon>Actinomycetota</taxon>
        <taxon>Actinomycetes</taxon>
        <taxon>Pseudonocardiales</taxon>
        <taxon>Pseudonocardiaceae</taxon>
        <taxon>Halosaccharopolyspora</taxon>
    </lineage>
</organism>
<name>A0A839DWI6_9PSEU</name>
<comment type="caution">
    <text evidence="1">The sequence shown here is derived from an EMBL/GenBank/DDBJ whole genome shotgun (WGS) entry which is preliminary data.</text>
</comment>
<dbReference type="Proteomes" id="UP000569329">
    <property type="component" value="Unassembled WGS sequence"/>
</dbReference>
<dbReference type="AlphaFoldDB" id="A0A839DWI6"/>
<sequence length="162" mass="18281">MGELAERLDGIRVRVNAPGADIKAELNNRTDFTLSFGESVYEFIDERALERALASLARLLYAGWQRQYREAISDTGLDIDPNDQHDFNFQEECRAVESYGESGDGRVALSVVGMDEFTAQIKRGTQRELRESEFAARATEAAALLVEDYQVKTSELKVRYYG</sequence>
<dbReference type="EMBL" id="JACGWZ010000005">
    <property type="protein sequence ID" value="MBA8826322.1"/>
    <property type="molecule type" value="Genomic_DNA"/>
</dbReference>
<accession>A0A839DWI6</accession>
<protein>
    <submittedName>
        <fullName evidence="1">Uncharacterized protein</fullName>
    </submittedName>
</protein>
<gene>
    <name evidence="1" type="ORF">FHX42_003698</name>
</gene>
<proteinExistence type="predicted"/>
<evidence type="ECO:0000313" key="2">
    <source>
        <dbReference type="Proteomes" id="UP000569329"/>
    </source>
</evidence>
<reference evidence="1 2" key="1">
    <citation type="submission" date="2020-07" db="EMBL/GenBank/DDBJ databases">
        <title>Sequencing the genomes of 1000 actinobacteria strains.</title>
        <authorList>
            <person name="Klenk H.-P."/>
        </authorList>
    </citation>
    <scope>NUCLEOTIDE SEQUENCE [LARGE SCALE GENOMIC DNA]</scope>
    <source>
        <strain evidence="1 2">DSM 45975</strain>
    </source>
</reference>
<keyword evidence="2" id="KW-1185">Reference proteome</keyword>
<dbReference type="RefSeq" id="WP_182545552.1">
    <property type="nucleotide sequence ID" value="NZ_JACGWZ010000005.1"/>
</dbReference>